<protein>
    <recommendedName>
        <fullName evidence="1 2">Aminoglycoside N(3)-acetyltransferase</fullName>
        <ecNumber evidence="2">2.3.1.-</ecNumber>
    </recommendedName>
</protein>
<evidence type="ECO:0000313" key="3">
    <source>
        <dbReference type="EMBL" id="AGI68683.1"/>
    </source>
</evidence>
<dbReference type="RefSeq" id="WP_015500664.1">
    <property type="nucleotide sequence ID" value="NC_020911.1"/>
</dbReference>
<dbReference type="HOGENOM" id="CLU_1045226_0_0_5"/>
<evidence type="ECO:0000256" key="2">
    <source>
        <dbReference type="RuleBase" id="RU365031"/>
    </source>
</evidence>
<dbReference type="OrthoDB" id="7330654at2"/>
<accession>M9RA48</accession>
<keyword evidence="2" id="KW-0046">Antibiotic resistance</keyword>
<dbReference type="InterPro" id="IPR003679">
    <property type="entry name" value="Amioglycoside_AcTrfase"/>
</dbReference>
<dbReference type="EMBL" id="CP003740">
    <property type="protein sequence ID" value="AGI68683.1"/>
    <property type="molecule type" value="Genomic_DNA"/>
</dbReference>
<sequence length="266" mass="30183">MNDRLGIPLFIHSAIGRSLEAARTFGVTANDDVKATLLQFYASFANGDESRLMFPAFNYDYGKSRKFNVDEDPVQVGSFPEYMRTSTSFVRSEVPIFSFLSATDLGIKNDRAINPFGPQSGFQTLCDLNADLMFAGADLKSITFIHYIEEMVGPPLYRYAKSFPGQIMSKSSQTDCDFTMHVRPLGVHMDYDWPRLYEELQAEGIMRLSDLSDAIFFLNTRSLKEFWGNKLTDDPLCMLDELSLEHFKKATNGGTRRVSIEEYENV</sequence>
<dbReference type="KEGG" id="oat:OAN307_c31490"/>
<organism evidence="3 4">
    <name type="scientific">Octadecabacter antarcticus 307</name>
    <dbReference type="NCBI Taxonomy" id="391626"/>
    <lineage>
        <taxon>Bacteria</taxon>
        <taxon>Pseudomonadati</taxon>
        <taxon>Pseudomonadota</taxon>
        <taxon>Alphaproteobacteria</taxon>
        <taxon>Rhodobacterales</taxon>
        <taxon>Roseobacteraceae</taxon>
        <taxon>Octadecabacter</taxon>
    </lineage>
</organism>
<dbReference type="Proteomes" id="UP000005307">
    <property type="component" value="Chromosome"/>
</dbReference>
<evidence type="ECO:0000313" key="4">
    <source>
        <dbReference type="Proteomes" id="UP000005307"/>
    </source>
</evidence>
<reference evidence="3 4" key="1">
    <citation type="journal article" date="2013" name="PLoS ONE">
        <title>Poles Apart: Arctic and Antarctic Octadecabacter strains Share High Genome Plasticity and a New Type of Xanthorhodopsin.</title>
        <authorList>
            <person name="Vollmers J."/>
            <person name="Voget S."/>
            <person name="Dietrich S."/>
            <person name="Gollnow K."/>
            <person name="Smits M."/>
            <person name="Meyer K."/>
            <person name="Brinkhoff T."/>
            <person name="Simon M."/>
            <person name="Daniel R."/>
        </authorList>
    </citation>
    <scope>NUCLEOTIDE SEQUENCE [LARGE SCALE GENOMIC DNA]</scope>
    <source>
        <strain evidence="3 4">307</strain>
    </source>
</reference>
<proteinExistence type="inferred from homology"/>
<dbReference type="GO" id="GO:0046353">
    <property type="term" value="F:aminoglycoside 3-N-acetyltransferase activity"/>
    <property type="evidence" value="ECO:0007669"/>
    <property type="project" value="UniProtKB-EC"/>
</dbReference>
<dbReference type="AlphaFoldDB" id="M9RA48"/>
<keyword evidence="4" id="KW-1185">Reference proteome</keyword>
<dbReference type="SUPFAM" id="SSF110710">
    <property type="entry name" value="TTHA0583/YokD-like"/>
    <property type="match status" value="1"/>
</dbReference>
<keyword evidence="2 3" id="KW-0808">Transferase</keyword>
<keyword evidence="2 3" id="KW-0012">Acyltransferase</keyword>
<evidence type="ECO:0000256" key="1">
    <source>
        <dbReference type="ARBA" id="ARBA00012882"/>
    </source>
</evidence>
<comment type="similarity">
    <text evidence="2">Belongs to the antibiotic N-acetyltransferase family.</text>
</comment>
<dbReference type="EC" id="2.3.1.-" evidence="2"/>
<dbReference type="Pfam" id="PF02522">
    <property type="entry name" value="Antibiotic_NAT"/>
    <property type="match status" value="1"/>
</dbReference>
<dbReference type="eggNOG" id="COG2746">
    <property type="taxonomic scope" value="Bacteria"/>
</dbReference>
<name>M9RA48_9RHOB</name>
<dbReference type="InterPro" id="IPR028345">
    <property type="entry name" value="Antibiotic_NAT-like"/>
</dbReference>
<gene>
    <name evidence="3" type="ORF">OAN307_c31490</name>
</gene>
<comment type="catalytic activity">
    <reaction evidence="2">
        <text>a 2-deoxystreptamine antibiotic + acetyl-CoA = an N(3)-acetyl-2-deoxystreptamine antibiotic + CoA + H(+)</text>
        <dbReference type="Rhea" id="RHEA:12665"/>
        <dbReference type="ChEBI" id="CHEBI:15378"/>
        <dbReference type="ChEBI" id="CHEBI:57287"/>
        <dbReference type="ChEBI" id="CHEBI:57288"/>
        <dbReference type="ChEBI" id="CHEBI:57921"/>
        <dbReference type="ChEBI" id="CHEBI:77452"/>
        <dbReference type="EC" id="2.3.1.81"/>
    </reaction>
</comment>
<dbReference type="STRING" id="391626.OAN307_c31490"/>
<dbReference type="GO" id="GO:0046677">
    <property type="term" value="P:response to antibiotic"/>
    <property type="evidence" value="ECO:0007669"/>
    <property type="project" value="UniProtKB-KW"/>
</dbReference>